<dbReference type="Pfam" id="PF13302">
    <property type="entry name" value="Acetyltransf_3"/>
    <property type="match status" value="1"/>
</dbReference>
<comment type="caution">
    <text evidence="2">The sequence shown here is derived from an EMBL/GenBank/DDBJ whole genome shotgun (WGS) entry which is preliminary data.</text>
</comment>
<dbReference type="STRING" id="44252.DJ90_1853"/>
<dbReference type="SUPFAM" id="SSF55729">
    <property type="entry name" value="Acyl-CoA N-acyltransferases (Nat)"/>
    <property type="match status" value="1"/>
</dbReference>
<dbReference type="GeneID" id="77008103"/>
<dbReference type="EMBL" id="JMQA01000001">
    <property type="protein sequence ID" value="KFN12167.1"/>
    <property type="molecule type" value="Genomic_DNA"/>
</dbReference>
<dbReference type="GO" id="GO:0016747">
    <property type="term" value="F:acyltransferase activity, transferring groups other than amino-acyl groups"/>
    <property type="evidence" value="ECO:0007669"/>
    <property type="project" value="InterPro"/>
</dbReference>
<dbReference type="PATRIC" id="fig|44252.3.peg.54"/>
<gene>
    <name evidence="2" type="ORF">DJ90_1853</name>
    <name evidence="3" type="ORF">GNQ08_14240</name>
</gene>
<dbReference type="EMBL" id="WNZZ01000009">
    <property type="protein sequence ID" value="MUG23557.1"/>
    <property type="molecule type" value="Genomic_DNA"/>
</dbReference>
<dbReference type="InterPro" id="IPR016181">
    <property type="entry name" value="Acyl_CoA_acyltransferase"/>
</dbReference>
<evidence type="ECO:0000313" key="5">
    <source>
        <dbReference type="Proteomes" id="UP000442469"/>
    </source>
</evidence>
<dbReference type="RefSeq" id="WP_036624045.1">
    <property type="nucleotide sequence ID" value="NZ_BGMM01000001.1"/>
</dbReference>
<dbReference type="Gene3D" id="3.40.630.30">
    <property type="match status" value="1"/>
</dbReference>
<keyword evidence="4" id="KW-1185">Reference proteome</keyword>
<accession>A0A090ZNJ8</accession>
<reference evidence="2 4" key="1">
    <citation type="submission" date="2014-04" db="EMBL/GenBank/DDBJ databases">
        <authorList>
            <person name="Bishop-Lilly K.A."/>
            <person name="Broomall S.M."/>
            <person name="Chain P.S."/>
            <person name="Chertkov O."/>
            <person name="Coyne S.R."/>
            <person name="Daligault H.E."/>
            <person name="Davenport K.W."/>
            <person name="Erkkila T."/>
            <person name="Frey K.G."/>
            <person name="Gibbons H.S."/>
            <person name="Gu W."/>
            <person name="Jaissle J."/>
            <person name="Johnson S.L."/>
            <person name="Koroleva G.I."/>
            <person name="Ladner J.T."/>
            <person name="Lo C.-C."/>
            <person name="Minogue T.D."/>
            <person name="Munk C."/>
            <person name="Palacios G.F."/>
            <person name="Redden C.L."/>
            <person name="Rosenzweig C.N."/>
            <person name="Scholz M.B."/>
            <person name="Teshima H."/>
            <person name="Xu Y."/>
        </authorList>
    </citation>
    <scope>NUCLEOTIDE SEQUENCE [LARGE SCALE GENOMIC DNA]</scope>
    <source>
        <strain evidence="2 4">8244</strain>
    </source>
</reference>
<dbReference type="Proteomes" id="UP000029278">
    <property type="component" value="Unassembled WGS sequence"/>
</dbReference>
<name>A0A090ZNJ8_PAEMA</name>
<dbReference type="AlphaFoldDB" id="A0A090ZNJ8"/>
<dbReference type="PANTHER" id="PTHR43415:SF3">
    <property type="entry name" value="GNAT-FAMILY ACETYLTRANSFERASE"/>
    <property type="match status" value="1"/>
</dbReference>
<dbReference type="HOGENOM" id="CLU_013985_3_2_9"/>
<keyword evidence="2" id="KW-0808">Transferase</keyword>
<dbReference type="CDD" id="cd04301">
    <property type="entry name" value="NAT_SF"/>
    <property type="match status" value="1"/>
</dbReference>
<feature type="domain" description="N-acetyltransferase" evidence="1">
    <location>
        <begin position="14"/>
        <end position="178"/>
    </location>
</feature>
<reference evidence="3 5" key="2">
    <citation type="submission" date="2019-11" db="EMBL/GenBank/DDBJ databases">
        <title>Draft genome sequences of five Paenibacillus species of dairy origin.</title>
        <authorList>
            <person name="Olajide A.M."/>
            <person name="Chen S."/>
            <person name="Lapointe G."/>
        </authorList>
    </citation>
    <scope>NUCLEOTIDE SEQUENCE [LARGE SCALE GENOMIC DNA]</scope>
    <source>
        <strain evidence="3 5">3CT49</strain>
    </source>
</reference>
<proteinExistence type="predicted"/>
<evidence type="ECO:0000313" key="2">
    <source>
        <dbReference type="EMBL" id="KFN12167.1"/>
    </source>
</evidence>
<dbReference type="PROSITE" id="PS51186">
    <property type="entry name" value="GNAT"/>
    <property type="match status" value="1"/>
</dbReference>
<sequence length="189" mass="21737">MVQDHLIRIEGKAIELRYARVTDLDAYFAFLQDVEMLRLTGSQGDFTRESTEVWLQKISQANEDRIDLIIVTKDSGELIGEVVLNEIDPVNRSANIRIGIKGTEHRGKGYGTEALMHMLRYGFEVLRLHRIHLGVYSFNPRAIHVYEKIGFRREGVLRDELFMDGGFHDSILMSMLEDEFRALHSQEGA</sequence>
<evidence type="ECO:0000313" key="4">
    <source>
        <dbReference type="Proteomes" id="UP000029278"/>
    </source>
</evidence>
<organism evidence="2 4">
    <name type="scientific">Paenibacillus macerans</name>
    <name type="common">Bacillus macerans</name>
    <dbReference type="NCBI Taxonomy" id="44252"/>
    <lineage>
        <taxon>Bacteria</taxon>
        <taxon>Bacillati</taxon>
        <taxon>Bacillota</taxon>
        <taxon>Bacilli</taxon>
        <taxon>Bacillales</taxon>
        <taxon>Paenibacillaceae</taxon>
        <taxon>Paenibacillus</taxon>
    </lineage>
</organism>
<evidence type="ECO:0000259" key="1">
    <source>
        <dbReference type="PROSITE" id="PS51186"/>
    </source>
</evidence>
<protein>
    <submittedName>
        <fullName evidence="2">Acetyltransferase family protein</fullName>
    </submittedName>
    <submittedName>
        <fullName evidence="3">GNAT family N-acetyltransferase</fullName>
    </submittedName>
</protein>
<dbReference type="Proteomes" id="UP000442469">
    <property type="component" value="Unassembled WGS sequence"/>
</dbReference>
<dbReference type="PANTHER" id="PTHR43415">
    <property type="entry name" value="SPERMIDINE N(1)-ACETYLTRANSFERASE"/>
    <property type="match status" value="1"/>
</dbReference>
<evidence type="ECO:0000313" key="3">
    <source>
        <dbReference type="EMBL" id="MUG23557.1"/>
    </source>
</evidence>
<dbReference type="InterPro" id="IPR000182">
    <property type="entry name" value="GNAT_dom"/>
</dbReference>
<dbReference type="OrthoDB" id="9795206at2"/>